<feature type="compositionally biased region" description="Acidic residues" evidence="1">
    <location>
        <begin position="134"/>
        <end position="143"/>
    </location>
</feature>
<feature type="chain" id="PRO_5046623118" evidence="2">
    <location>
        <begin position="30"/>
        <end position="143"/>
    </location>
</feature>
<feature type="compositionally biased region" description="Pro residues" evidence="1">
    <location>
        <begin position="70"/>
        <end position="81"/>
    </location>
</feature>
<feature type="region of interest" description="Disordered" evidence="1">
    <location>
        <begin position="29"/>
        <end position="143"/>
    </location>
</feature>
<keyword evidence="4" id="KW-1185">Reference proteome</keyword>
<evidence type="ECO:0000256" key="1">
    <source>
        <dbReference type="SAM" id="MobiDB-lite"/>
    </source>
</evidence>
<protein>
    <submittedName>
        <fullName evidence="3">Uncharacterized protein</fullName>
    </submittedName>
</protein>
<evidence type="ECO:0000313" key="4">
    <source>
        <dbReference type="Proteomes" id="UP001319882"/>
    </source>
</evidence>
<evidence type="ECO:0000313" key="3">
    <source>
        <dbReference type="EMBL" id="MCB8888822.1"/>
    </source>
</evidence>
<feature type="signal peptide" evidence="2">
    <location>
        <begin position="1"/>
        <end position="29"/>
    </location>
</feature>
<sequence length="143" mass="14783">MDKQDKPTFKRKHLIALGMLATVTSLTLAGCGNDDEDELPPAQQPETMEQSGSMDEPALNDDPAMTEPAPSDPAPSDPAPSDPAMSDPGLEDDAATSQEPMPGGEPGMTTAEDPEENPGFGDGTEPMPGSAPGDADDEETTTN</sequence>
<accession>A0ABS8DR86</accession>
<dbReference type="Proteomes" id="UP001319882">
    <property type="component" value="Unassembled WGS sequence"/>
</dbReference>
<comment type="caution">
    <text evidence="3">The sequence shown here is derived from an EMBL/GenBank/DDBJ whole genome shotgun (WGS) entry which is preliminary data.</text>
</comment>
<reference evidence="3 4" key="1">
    <citation type="journal article" date="2021" name="Sci. Rep.">
        <title>Genome analysis of a halophilic bacterium Halomonas malpeensis YU-PRIM-29(T) reveals its exopolysaccharide and pigment producing capabilities.</title>
        <authorList>
            <person name="Athmika"/>
            <person name="Ghate S.D."/>
            <person name="Arun A.B."/>
            <person name="Rao S.S."/>
            <person name="Kumar S.T.A."/>
            <person name="Kandiyil M.K."/>
            <person name="Saptami K."/>
            <person name="Rekha P.D."/>
        </authorList>
    </citation>
    <scope>NUCLEOTIDE SEQUENCE [LARGE SCALE GENOMIC DNA]</scope>
    <source>
        <strain evidence="4">prim 29</strain>
    </source>
</reference>
<dbReference type="EMBL" id="WHVL01000002">
    <property type="protein sequence ID" value="MCB8888822.1"/>
    <property type="molecule type" value="Genomic_DNA"/>
</dbReference>
<keyword evidence="2" id="KW-0732">Signal</keyword>
<organism evidence="3 4">
    <name type="scientific">Vreelandella malpeensis</name>
    <dbReference type="NCBI Taxonomy" id="1172368"/>
    <lineage>
        <taxon>Bacteria</taxon>
        <taxon>Pseudomonadati</taxon>
        <taxon>Pseudomonadota</taxon>
        <taxon>Gammaproteobacteria</taxon>
        <taxon>Oceanospirillales</taxon>
        <taxon>Halomonadaceae</taxon>
        <taxon>Vreelandella</taxon>
    </lineage>
</organism>
<proteinExistence type="predicted"/>
<dbReference type="RefSeq" id="WP_227389482.1">
    <property type="nucleotide sequence ID" value="NZ_JBHSCJ010000010.1"/>
</dbReference>
<gene>
    <name evidence="3" type="ORF">GEV37_06805</name>
</gene>
<feature type="compositionally biased region" description="Polar residues" evidence="1">
    <location>
        <begin position="44"/>
        <end position="53"/>
    </location>
</feature>
<dbReference type="PROSITE" id="PS51257">
    <property type="entry name" value="PROKAR_LIPOPROTEIN"/>
    <property type="match status" value="1"/>
</dbReference>
<evidence type="ECO:0000256" key="2">
    <source>
        <dbReference type="SAM" id="SignalP"/>
    </source>
</evidence>
<name>A0ABS8DR86_9GAMM</name>